<keyword evidence="10" id="KW-1185">Reference proteome</keyword>
<dbReference type="GO" id="GO:0005886">
    <property type="term" value="C:plasma membrane"/>
    <property type="evidence" value="ECO:0007669"/>
    <property type="project" value="UniProtKB-SubCell"/>
</dbReference>
<evidence type="ECO:0000256" key="2">
    <source>
        <dbReference type="ARBA" id="ARBA00022448"/>
    </source>
</evidence>
<dbReference type="Pfam" id="PF07690">
    <property type="entry name" value="MFS_1"/>
    <property type="match status" value="1"/>
</dbReference>
<dbReference type="InterPro" id="IPR036259">
    <property type="entry name" value="MFS_trans_sf"/>
</dbReference>
<evidence type="ECO:0000259" key="8">
    <source>
        <dbReference type="PROSITE" id="PS50850"/>
    </source>
</evidence>
<keyword evidence="2" id="KW-0813">Transport</keyword>
<dbReference type="PROSITE" id="PS50850">
    <property type="entry name" value="MFS"/>
    <property type="match status" value="1"/>
</dbReference>
<dbReference type="InterPro" id="IPR004638">
    <property type="entry name" value="EmrB-like"/>
</dbReference>
<feature type="transmembrane region" description="Helical" evidence="7">
    <location>
        <begin position="141"/>
        <end position="160"/>
    </location>
</feature>
<feature type="transmembrane region" description="Helical" evidence="7">
    <location>
        <begin position="405"/>
        <end position="424"/>
    </location>
</feature>
<reference evidence="9 10" key="1">
    <citation type="submission" date="2019-05" db="EMBL/GenBank/DDBJ databases">
        <authorList>
            <person name="Lee S.D."/>
        </authorList>
    </citation>
    <scope>NUCLEOTIDE SEQUENCE [LARGE SCALE GENOMIC DNA]</scope>
    <source>
        <strain evidence="9 10">C5-26</strain>
    </source>
</reference>
<evidence type="ECO:0000256" key="1">
    <source>
        <dbReference type="ARBA" id="ARBA00004651"/>
    </source>
</evidence>
<feature type="transmembrane region" description="Helical" evidence="7">
    <location>
        <begin position="198"/>
        <end position="220"/>
    </location>
</feature>
<keyword evidence="3" id="KW-1003">Cell membrane</keyword>
<feature type="transmembrane region" description="Helical" evidence="7">
    <location>
        <begin position="364"/>
        <end position="384"/>
    </location>
</feature>
<evidence type="ECO:0000313" key="10">
    <source>
        <dbReference type="Proteomes" id="UP000320244"/>
    </source>
</evidence>
<feature type="transmembrane region" description="Helical" evidence="7">
    <location>
        <begin position="79"/>
        <end position="98"/>
    </location>
</feature>
<accession>A0A563DUE0</accession>
<organism evidence="9 10">
    <name type="scientific">Leekyejoonella antrihumi</name>
    <dbReference type="NCBI Taxonomy" id="1660198"/>
    <lineage>
        <taxon>Bacteria</taxon>
        <taxon>Bacillati</taxon>
        <taxon>Actinomycetota</taxon>
        <taxon>Actinomycetes</taxon>
        <taxon>Micrococcales</taxon>
        <taxon>Dermacoccaceae</taxon>
        <taxon>Leekyejoonella</taxon>
    </lineage>
</organism>
<evidence type="ECO:0000256" key="7">
    <source>
        <dbReference type="SAM" id="Phobius"/>
    </source>
</evidence>
<dbReference type="Gene3D" id="1.20.1720.10">
    <property type="entry name" value="Multidrug resistance protein D"/>
    <property type="match status" value="1"/>
</dbReference>
<protein>
    <submittedName>
        <fullName evidence="9">MFS transporter</fullName>
    </submittedName>
</protein>
<dbReference type="InterPro" id="IPR020846">
    <property type="entry name" value="MFS_dom"/>
</dbReference>
<reference evidence="9 10" key="2">
    <citation type="submission" date="2019-08" db="EMBL/GenBank/DDBJ databases">
        <title>Jejuicoccus antrihumi gen. nov., sp. nov., a new member of the family Dermacoccaceae isolated from a cave.</title>
        <authorList>
            <person name="Schumann P."/>
            <person name="Kim I.S."/>
        </authorList>
    </citation>
    <scope>NUCLEOTIDE SEQUENCE [LARGE SCALE GENOMIC DNA]</scope>
    <source>
        <strain evidence="9 10">C5-26</strain>
    </source>
</reference>
<dbReference type="CDD" id="cd17321">
    <property type="entry name" value="MFS_MMR_MDR_like"/>
    <property type="match status" value="1"/>
</dbReference>
<dbReference type="Proteomes" id="UP000320244">
    <property type="component" value="Unassembled WGS sequence"/>
</dbReference>
<proteinExistence type="predicted"/>
<dbReference type="Gene3D" id="1.20.1250.20">
    <property type="entry name" value="MFS general substrate transporter like domains"/>
    <property type="match status" value="1"/>
</dbReference>
<sequence>MSVGDSNHRRWLVITVIVAAVFMSNLDLWIVNVAFVDMGRGFHASLSSLSWVLNAYAVTLAALLIPGGRLGDRIGHRRVFLVGITVFTLASVACALAPNVGVLVFARIVQAAGAAAQLPTSLALLLAAVPESARTSAARGWSAVGALSAVAGPVLGGLLVSISWRWVFLVNLPVGVLTVIAGRSVLPHPPAREREPLPDLVGSVLLIVAVASLTGALVQAPTWGWTAPRTVGLVAVAVVGAVAFVRRCMTHPHPMVELPLLQIRRFAMANAATVLFSVAFGIMLLSNALWCQDVWHYSALRTGLAMAPGPAMVPIVTFASARLVARIGSGPVAAIGSVVFGAGLAWLVALAGTTPDYLRELLPSMIIGGIGVGLALSTLIAAGATALPDHRAATGSAFINSARQIASALGVAVLVTILGSRASVLHNYDLAWTVAAALAVVCAAVSLALPAASPATDEARAVTVVR</sequence>
<dbReference type="SUPFAM" id="SSF103473">
    <property type="entry name" value="MFS general substrate transporter"/>
    <property type="match status" value="1"/>
</dbReference>
<feature type="domain" description="Major facilitator superfamily (MFS) profile" evidence="8">
    <location>
        <begin position="13"/>
        <end position="454"/>
    </location>
</feature>
<evidence type="ECO:0000256" key="5">
    <source>
        <dbReference type="ARBA" id="ARBA00022989"/>
    </source>
</evidence>
<feature type="transmembrane region" description="Helical" evidence="7">
    <location>
        <begin position="12"/>
        <end position="36"/>
    </location>
</feature>
<gene>
    <name evidence="9" type="ORF">FGL98_19375</name>
</gene>
<dbReference type="GO" id="GO:0022857">
    <property type="term" value="F:transmembrane transporter activity"/>
    <property type="evidence" value="ECO:0007669"/>
    <property type="project" value="InterPro"/>
</dbReference>
<feature type="transmembrane region" description="Helical" evidence="7">
    <location>
        <begin position="266"/>
        <end position="285"/>
    </location>
</feature>
<dbReference type="OrthoDB" id="7375466at2"/>
<evidence type="ECO:0000256" key="4">
    <source>
        <dbReference type="ARBA" id="ARBA00022692"/>
    </source>
</evidence>
<keyword evidence="6 7" id="KW-0472">Membrane</keyword>
<dbReference type="InterPro" id="IPR011701">
    <property type="entry name" value="MFS"/>
</dbReference>
<name>A0A563DUE0_9MICO</name>
<comment type="subcellular location">
    <subcellularLocation>
        <location evidence="1">Cell membrane</location>
        <topology evidence="1">Multi-pass membrane protein</topology>
    </subcellularLocation>
</comment>
<feature type="transmembrane region" description="Helical" evidence="7">
    <location>
        <begin position="104"/>
        <end position="129"/>
    </location>
</feature>
<dbReference type="PANTHER" id="PTHR42718">
    <property type="entry name" value="MAJOR FACILITATOR SUPERFAMILY MULTIDRUG TRANSPORTER MFSC"/>
    <property type="match status" value="1"/>
</dbReference>
<feature type="transmembrane region" description="Helical" evidence="7">
    <location>
        <begin position="430"/>
        <end position="452"/>
    </location>
</feature>
<feature type="transmembrane region" description="Helical" evidence="7">
    <location>
        <begin position="166"/>
        <end position="186"/>
    </location>
</feature>
<dbReference type="EMBL" id="VCQV01000034">
    <property type="protein sequence ID" value="TWP33877.1"/>
    <property type="molecule type" value="Genomic_DNA"/>
</dbReference>
<evidence type="ECO:0000313" key="9">
    <source>
        <dbReference type="EMBL" id="TWP33877.1"/>
    </source>
</evidence>
<dbReference type="PANTHER" id="PTHR42718:SF48">
    <property type="entry name" value="CONSERVED TWO-DOMAIN MEMBRANE PROTEIN-RELATED"/>
    <property type="match status" value="1"/>
</dbReference>
<feature type="transmembrane region" description="Helical" evidence="7">
    <location>
        <begin position="305"/>
        <end position="325"/>
    </location>
</feature>
<dbReference type="RefSeq" id="WP_146319554.1">
    <property type="nucleotide sequence ID" value="NZ_VCQV01000034.1"/>
</dbReference>
<evidence type="ECO:0000256" key="3">
    <source>
        <dbReference type="ARBA" id="ARBA00022475"/>
    </source>
</evidence>
<keyword evidence="5 7" id="KW-1133">Transmembrane helix</keyword>
<feature type="transmembrane region" description="Helical" evidence="7">
    <location>
        <begin position="48"/>
        <end position="67"/>
    </location>
</feature>
<keyword evidence="4 7" id="KW-0812">Transmembrane</keyword>
<feature type="transmembrane region" description="Helical" evidence="7">
    <location>
        <begin position="226"/>
        <end position="245"/>
    </location>
</feature>
<evidence type="ECO:0000256" key="6">
    <source>
        <dbReference type="ARBA" id="ARBA00023136"/>
    </source>
</evidence>
<dbReference type="AlphaFoldDB" id="A0A563DUE0"/>
<feature type="transmembrane region" description="Helical" evidence="7">
    <location>
        <begin position="332"/>
        <end position="352"/>
    </location>
</feature>
<dbReference type="NCBIfam" id="TIGR00711">
    <property type="entry name" value="efflux_EmrB"/>
    <property type="match status" value="1"/>
</dbReference>
<comment type="caution">
    <text evidence="9">The sequence shown here is derived from an EMBL/GenBank/DDBJ whole genome shotgun (WGS) entry which is preliminary data.</text>
</comment>